<proteinExistence type="predicted"/>
<keyword evidence="1" id="KW-1133">Transmembrane helix</keyword>
<dbReference type="EMBL" id="CALNXK010000039">
    <property type="protein sequence ID" value="CAH3124228.1"/>
    <property type="molecule type" value="Genomic_DNA"/>
</dbReference>
<comment type="caution">
    <text evidence="2">The sequence shown here is derived from an EMBL/GenBank/DDBJ whole genome shotgun (WGS) entry which is preliminary data.</text>
</comment>
<protein>
    <submittedName>
        <fullName evidence="2">Uncharacterized protein</fullName>
    </submittedName>
</protein>
<feature type="transmembrane region" description="Helical" evidence="1">
    <location>
        <begin position="107"/>
        <end position="131"/>
    </location>
</feature>
<reference evidence="2 3" key="1">
    <citation type="submission" date="2022-05" db="EMBL/GenBank/DDBJ databases">
        <authorList>
            <consortium name="Genoscope - CEA"/>
            <person name="William W."/>
        </authorList>
    </citation>
    <scope>NUCLEOTIDE SEQUENCE [LARGE SCALE GENOMIC DNA]</scope>
</reference>
<organism evidence="2 3">
    <name type="scientific">Porites lobata</name>
    <dbReference type="NCBI Taxonomy" id="104759"/>
    <lineage>
        <taxon>Eukaryota</taxon>
        <taxon>Metazoa</taxon>
        <taxon>Cnidaria</taxon>
        <taxon>Anthozoa</taxon>
        <taxon>Hexacorallia</taxon>
        <taxon>Scleractinia</taxon>
        <taxon>Fungiina</taxon>
        <taxon>Poritidae</taxon>
        <taxon>Porites</taxon>
    </lineage>
</organism>
<keyword evidence="3" id="KW-1185">Reference proteome</keyword>
<dbReference type="Proteomes" id="UP001159405">
    <property type="component" value="Unassembled WGS sequence"/>
</dbReference>
<sequence length="150" mass="15953">MWFFLCARIVVRAVVLVMNICGIPLCLGSSAMADTIAKTEEAMRGSSAFQEAVQVFLGVWRDAGDSNMKKAQAIFNLLWATNAAGFLWMIIKCLCSSMGKWAWMKTAALVSAMIIASFGSGGVALIAKIAVAVTAATELAADINEAIQLL</sequence>
<evidence type="ECO:0000313" key="2">
    <source>
        <dbReference type="EMBL" id="CAH3124228.1"/>
    </source>
</evidence>
<accession>A0ABN8NVX6</accession>
<gene>
    <name evidence="2" type="ORF">PLOB_00030472</name>
</gene>
<name>A0ABN8NVX6_9CNID</name>
<evidence type="ECO:0000256" key="1">
    <source>
        <dbReference type="SAM" id="Phobius"/>
    </source>
</evidence>
<feature type="transmembrane region" description="Helical" evidence="1">
    <location>
        <begin position="73"/>
        <end position="95"/>
    </location>
</feature>
<keyword evidence="1" id="KW-0812">Transmembrane</keyword>
<keyword evidence="1" id="KW-0472">Membrane</keyword>
<evidence type="ECO:0000313" key="3">
    <source>
        <dbReference type="Proteomes" id="UP001159405"/>
    </source>
</evidence>